<keyword evidence="6" id="KW-1185">Reference proteome</keyword>
<comment type="caution">
    <text evidence="5">The sequence shown here is derived from an EMBL/GenBank/DDBJ whole genome shotgun (WGS) entry which is preliminary data.</text>
</comment>
<sequence>MNTIDLDISTLPASERLERWQQVLHDTFGPIEVQPMAGRMPVGNIRSTRRGPLAFHAMRYRGMNLSRQPVHVAHLNEEFVTLTLPQATMQVVHLGQERQLEAGKAYLFNHAVAYRTQLGHEYRTESVAFPATLLRERAGSLPPFLDLNACFGASASVDMVRSFAAHLAVGAASWGDHEYHRWTQQLLDMLALFLARVPNDAAEMQSHARTHHRERALRHIRAHARDPDLSPQGVARACGVSLSYLHAVFRDSGMTLEGAIFEGRLDLARRWLIDPRRAALPIRTLCYEAGFSDPAHFSRKFKGRFGVTPGELRRSAIGA</sequence>
<evidence type="ECO:0000256" key="2">
    <source>
        <dbReference type="ARBA" id="ARBA00023125"/>
    </source>
</evidence>
<dbReference type="InterPro" id="IPR009057">
    <property type="entry name" value="Homeodomain-like_sf"/>
</dbReference>
<dbReference type="InterPro" id="IPR050204">
    <property type="entry name" value="AraC_XylS_family_regulators"/>
</dbReference>
<feature type="domain" description="HTH araC/xylS-type" evidence="4">
    <location>
        <begin position="214"/>
        <end position="315"/>
    </location>
</feature>
<accession>A0ABQ6C6S8</accession>
<evidence type="ECO:0000313" key="6">
    <source>
        <dbReference type="Proteomes" id="UP001156903"/>
    </source>
</evidence>
<dbReference type="Proteomes" id="UP001156903">
    <property type="component" value="Unassembled WGS sequence"/>
</dbReference>
<reference evidence="6" key="1">
    <citation type="journal article" date="2019" name="Int. J. Syst. Evol. Microbiol.">
        <title>The Global Catalogue of Microorganisms (GCM) 10K type strain sequencing project: providing services to taxonomists for standard genome sequencing and annotation.</title>
        <authorList>
            <consortium name="The Broad Institute Genomics Platform"/>
            <consortium name="The Broad Institute Genome Sequencing Center for Infectious Disease"/>
            <person name="Wu L."/>
            <person name="Ma J."/>
        </authorList>
    </citation>
    <scope>NUCLEOTIDE SEQUENCE [LARGE SCALE GENOMIC DNA]</scope>
    <source>
        <strain evidence="6">NBRC 109341</strain>
    </source>
</reference>
<dbReference type="InterPro" id="IPR018060">
    <property type="entry name" value="HTH_AraC"/>
</dbReference>
<dbReference type="PANTHER" id="PTHR46796:SF6">
    <property type="entry name" value="ARAC SUBFAMILY"/>
    <property type="match status" value="1"/>
</dbReference>
<name>A0ABQ6C6S8_9BURK</name>
<dbReference type="Gene3D" id="1.10.10.60">
    <property type="entry name" value="Homeodomain-like"/>
    <property type="match status" value="1"/>
</dbReference>
<dbReference type="PROSITE" id="PS01124">
    <property type="entry name" value="HTH_ARAC_FAMILY_2"/>
    <property type="match status" value="1"/>
</dbReference>
<dbReference type="InterPro" id="IPR020449">
    <property type="entry name" value="Tscrpt_reg_AraC-type_HTH"/>
</dbReference>
<dbReference type="PANTHER" id="PTHR46796">
    <property type="entry name" value="HTH-TYPE TRANSCRIPTIONAL ACTIVATOR RHAS-RELATED"/>
    <property type="match status" value="1"/>
</dbReference>
<dbReference type="EMBL" id="BSPB01000041">
    <property type="protein sequence ID" value="GLS16018.1"/>
    <property type="molecule type" value="Genomic_DNA"/>
</dbReference>
<protein>
    <recommendedName>
        <fullName evidence="4">HTH araC/xylS-type domain-containing protein</fullName>
    </recommendedName>
</protein>
<evidence type="ECO:0000256" key="1">
    <source>
        <dbReference type="ARBA" id="ARBA00023015"/>
    </source>
</evidence>
<dbReference type="Pfam" id="PF12833">
    <property type="entry name" value="HTH_18"/>
    <property type="match status" value="1"/>
</dbReference>
<organism evidence="5 6">
    <name type="scientific">Hydrogenophaga electricum</name>
    <dbReference type="NCBI Taxonomy" id="1230953"/>
    <lineage>
        <taxon>Bacteria</taxon>
        <taxon>Pseudomonadati</taxon>
        <taxon>Pseudomonadota</taxon>
        <taxon>Betaproteobacteria</taxon>
        <taxon>Burkholderiales</taxon>
        <taxon>Comamonadaceae</taxon>
        <taxon>Hydrogenophaga</taxon>
    </lineage>
</organism>
<keyword evidence="2" id="KW-0238">DNA-binding</keyword>
<dbReference type="RefSeq" id="WP_284308817.1">
    <property type="nucleotide sequence ID" value="NZ_BSPB01000041.1"/>
</dbReference>
<evidence type="ECO:0000313" key="5">
    <source>
        <dbReference type="EMBL" id="GLS16018.1"/>
    </source>
</evidence>
<gene>
    <name evidence="5" type="ORF">GCM10007935_34560</name>
</gene>
<dbReference type="SMART" id="SM00342">
    <property type="entry name" value="HTH_ARAC"/>
    <property type="match status" value="1"/>
</dbReference>
<dbReference type="SUPFAM" id="SSF46689">
    <property type="entry name" value="Homeodomain-like"/>
    <property type="match status" value="1"/>
</dbReference>
<dbReference type="PRINTS" id="PR00032">
    <property type="entry name" value="HTHARAC"/>
</dbReference>
<evidence type="ECO:0000259" key="4">
    <source>
        <dbReference type="PROSITE" id="PS01124"/>
    </source>
</evidence>
<keyword evidence="1" id="KW-0805">Transcription regulation</keyword>
<proteinExistence type="predicted"/>
<keyword evidence="3" id="KW-0804">Transcription</keyword>
<evidence type="ECO:0000256" key="3">
    <source>
        <dbReference type="ARBA" id="ARBA00023163"/>
    </source>
</evidence>